<comment type="function">
    <text evidence="9">O-acyltransferase that catalyzes D-alanylation of both teichoic acid and lipoteichoic acid (LTA). D-alanylation of LTA plays an important role in modulating the properties of the cell wall in Gram-positive bacteria, influencing the net charge of the cell wall. Catalyzes D-alanylation from DltC carrier protein.</text>
</comment>
<keyword evidence="6 10" id="KW-1133">Transmembrane helix</keyword>
<evidence type="ECO:0000313" key="12">
    <source>
        <dbReference type="Proteomes" id="UP000190080"/>
    </source>
</evidence>
<dbReference type="EMBL" id="MZGV01000001">
    <property type="protein sequence ID" value="OPJ65255.1"/>
    <property type="molecule type" value="Genomic_DNA"/>
</dbReference>
<dbReference type="GO" id="GO:0070395">
    <property type="term" value="P:lipoteichoic acid biosynthetic process"/>
    <property type="evidence" value="ECO:0007669"/>
    <property type="project" value="UniProtKB-UniRule"/>
</dbReference>
<evidence type="ECO:0000256" key="8">
    <source>
        <dbReference type="ARBA" id="ARBA00023315"/>
    </source>
</evidence>
<keyword evidence="4 9" id="KW-0808">Transferase</keyword>
<comment type="caution">
    <text evidence="11">The sequence shown here is derived from an EMBL/GenBank/DDBJ whole genome shotgun (WGS) entry which is preliminary data.</text>
</comment>
<evidence type="ECO:0000256" key="2">
    <source>
        <dbReference type="ARBA" id="ARBA00010323"/>
    </source>
</evidence>
<dbReference type="PANTHER" id="PTHR13285">
    <property type="entry name" value="ACYLTRANSFERASE"/>
    <property type="match status" value="1"/>
</dbReference>
<dbReference type="PIRSF" id="PIRSF500216">
    <property type="entry name" value="DltB"/>
    <property type="match status" value="1"/>
</dbReference>
<dbReference type="InterPro" id="IPR024024">
    <property type="entry name" value="DltB"/>
</dbReference>
<accession>A0A1V4IZR4</accession>
<keyword evidence="8 9" id="KW-0012">Acyltransferase</keyword>
<dbReference type="InterPro" id="IPR004299">
    <property type="entry name" value="MBOAT_fam"/>
</dbReference>
<feature type="transmembrane region" description="Helical" evidence="10">
    <location>
        <begin position="213"/>
        <end position="237"/>
    </location>
</feature>
<keyword evidence="7 9" id="KW-0472">Membrane</keyword>
<reference evidence="11 12" key="1">
    <citation type="submission" date="2017-03" db="EMBL/GenBank/DDBJ databases">
        <title>Genome sequence of Clostridium oryzae DSM 28571.</title>
        <authorList>
            <person name="Poehlein A."/>
            <person name="Daniel R."/>
        </authorList>
    </citation>
    <scope>NUCLEOTIDE SEQUENCE [LARGE SCALE GENOMIC DNA]</scope>
    <source>
        <strain evidence="11 12">DSM 28571</strain>
    </source>
</reference>
<evidence type="ECO:0000256" key="10">
    <source>
        <dbReference type="SAM" id="Phobius"/>
    </source>
</evidence>
<evidence type="ECO:0000256" key="6">
    <source>
        <dbReference type="ARBA" id="ARBA00022989"/>
    </source>
</evidence>
<dbReference type="AlphaFoldDB" id="A0A1V4IZR4"/>
<dbReference type="InterPro" id="IPR051085">
    <property type="entry name" value="MB_O-acyltransferase"/>
</dbReference>
<evidence type="ECO:0000256" key="3">
    <source>
        <dbReference type="ARBA" id="ARBA00022475"/>
    </source>
</evidence>
<comment type="pathway">
    <text evidence="9">Cell wall biogenesis; lipoteichoic acid biosynthesis.</text>
</comment>
<dbReference type="InterPro" id="IPR024194">
    <property type="entry name" value="Ac/AlaTfrase_AlgI/DltB"/>
</dbReference>
<evidence type="ECO:0000256" key="7">
    <source>
        <dbReference type="ARBA" id="ARBA00023136"/>
    </source>
</evidence>
<keyword evidence="5 10" id="KW-0812">Transmembrane</keyword>
<feature type="transmembrane region" description="Helical" evidence="10">
    <location>
        <begin position="52"/>
        <end position="71"/>
    </location>
</feature>
<evidence type="ECO:0000256" key="5">
    <source>
        <dbReference type="ARBA" id="ARBA00022692"/>
    </source>
</evidence>
<dbReference type="NCBIfam" id="TIGR04091">
    <property type="entry name" value="LTA_dltB"/>
    <property type="match status" value="1"/>
</dbReference>
<feature type="transmembrane region" description="Helical" evidence="10">
    <location>
        <begin position="299"/>
        <end position="317"/>
    </location>
</feature>
<dbReference type="Pfam" id="PF03062">
    <property type="entry name" value="MBOAT"/>
    <property type="match status" value="1"/>
</dbReference>
<feature type="transmembrane region" description="Helical" evidence="10">
    <location>
        <begin position="6"/>
        <end position="23"/>
    </location>
</feature>
<proteinExistence type="inferred from homology"/>
<feature type="transmembrane region" description="Helical" evidence="10">
    <location>
        <begin position="30"/>
        <end position="46"/>
    </location>
</feature>
<dbReference type="Proteomes" id="UP000190080">
    <property type="component" value="Unassembled WGS sequence"/>
</dbReference>
<dbReference type="STRING" id="1450648.CLORY_02550"/>
<gene>
    <name evidence="11" type="primary">patA_1</name>
    <name evidence="11" type="ORF">CLORY_02550</name>
</gene>
<name>A0A1V4IZR4_9CLOT</name>
<evidence type="ECO:0000256" key="9">
    <source>
        <dbReference type="PIRNR" id="PIRNR016636"/>
    </source>
</evidence>
<evidence type="ECO:0000256" key="1">
    <source>
        <dbReference type="ARBA" id="ARBA00004651"/>
    </source>
</evidence>
<feature type="transmembrane region" description="Helical" evidence="10">
    <location>
        <begin position="361"/>
        <end position="380"/>
    </location>
</feature>
<dbReference type="GO" id="GO:0016746">
    <property type="term" value="F:acyltransferase activity"/>
    <property type="evidence" value="ECO:0007669"/>
    <property type="project" value="UniProtKB-KW"/>
</dbReference>
<comment type="subcellular location">
    <subcellularLocation>
        <location evidence="1">Cell membrane</location>
        <topology evidence="1">Multi-pass membrane protein</topology>
    </subcellularLocation>
</comment>
<dbReference type="EC" id="2.3.1.-" evidence="9"/>
<dbReference type="UniPathway" id="UPA00556"/>
<dbReference type="PANTHER" id="PTHR13285:SF23">
    <property type="entry name" value="TEICHOIC ACID D-ALANYLTRANSFERASE"/>
    <property type="match status" value="1"/>
</dbReference>
<feature type="transmembrane region" description="Helical" evidence="10">
    <location>
        <begin position="178"/>
        <end position="201"/>
    </location>
</feature>
<sequence length="390" mass="46150">MTFFGGHLFYLCLVLLLIPAVILGILQKSLRLYTLAISILFIYLIFGKDHRQLAYLFTFYVLQLILVKLYLILRKRYGRKENIYYCTVFLSVVPLIFDKINPLIHTNIFQFLGVSYLTFKSVQMIIEIYDGIITEVPIVEFSAFLLHFPSLSSGPIDRSRRFHEDWVKIYSREEYLNLFANGVFKILLGLIYKFIIAAGFYKLMGICADFKAWYYVVGYTYAYGLDLFFDFAGYSLMAVGTSYILGVRTPDNFNKPFLSLDMREFWDRWHISLSYWFRDFIFSRFIIKCVKKKWFKNRLHRASIGFIINMLVMGMWHGLNASYILYGLYHGCLLALTESYQKKSKFYKENKDKKSYKFLSWFITMQLVMFGFLIFSGKFIKLLHLAKIVH</sequence>
<keyword evidence="12" id="KW-1185">Reference proteome</keyword>
<dbReference type="RefSeq" id="WP_079421752.1">
    <property type="nucleotide sequence ID" value="NZ_MZGV01000001.1"/>
</dbReference>
<evidence type="ECO:0000256" key="4">
    <source>
        <dbReference type="ARBA" id="ARBA00022679"/>
    </source>
</evidence>
<keyword evidence="3 9" id="KW-1003">Cell membrane</keyword>
<dbReference type="GO" id="GO:0005886">
    <property type="term" value="C:plasma membrane"/>
    <property type="evidence" value="ECO:0007669"/>
    <property type="project" value="UniProtKB-SubCell"/>
</dbReference>
<protein>
    <recommendedName>
        <fullName evidence="9">Teichoic acid D-alanyltransferase</fullName>
        <ecNumber evidence="9">2.3.1.-</ecNumber>
    </recommendedName>
</protein>
<comment type="similarity">
    <text evidence="2 9">Belongs to the membrane-bound acyltransferase family.</text>
</comment>
<dbReference type="PIRSF" id="PIRSF016636">
    <property type="entry name" value="AlgI_DltB"/>
    <property type="match status" value="1"/>
</dbReference>
<organism evidence="11 12">
    <name type="scientific">Clostridium oryzae</name>
    <dbReference type="NCBI Taxonomy" id="1450648"/>
    <lineage>
        <taxon>Bacteria</taxon>
        <taxon>Bacillati</taxon>
        <taxon>Bacillota</taxon>
        <taxon>Clostridia</taxon>
        <taxon>Eubacteriales</taxon>
        <taxon>Clostridiaceae</taxon>
        <taxon>Clostridium</taxon>
    </lineage>
</organism>
<dbReference type="OrthoDB" id="9805788at2"/>
<evidence type="ECO:0000313" key="11">
    <source>
        <dbReference type="EMBL" id="OPJ65255.1"/>
    </source>
</evidence>